<dbReference type="Proteomes" id="UP000276133">
    <property type="component" value="Unassembled WGS sequence"/>
</dbReference>
<sequence>MDLGGQKMWVPDVVAAFVRVDEFFECKMINCRLQIIFYARLQMSVLMQNLLRESKYSDNIIYRVKSLLNLINIYH</sequence>
<comment type="caution">
    <text evidence="1">The sequence shown here is derived from an EMBL/GenBank/DDBJ whole genome shotgun (WGS) entry which is preliminary data.</text>
</comment>
<reference evidence="1 2" key="1">
    <citation type="journal article" date="2018" name="Sci. Rep.">
        <title>Genomic signatures of local adaptation to the degree of environmental predictability in rotifers.</title>
        <authorList>
            <person name="Franch-Gras L."/>
            <person name="Hahn C."/>
            <person name="Garcia-Roger E.M."/>
            <person name="Carmona M.J."/>
            <person name="Serra M."/>
            <person name="Gomez A."/>
        </authorList>
    </citation>
    <scope>NUCLEOTIDE SEQUENCE [LARGE SCALE GENOMIC DNA]</scope>
    <source>
        <strain evidence="1">HYR1</strain>
    </source>
</reference>
<keyword evidence="2" id="KW-1185">Reference proteome</keyword>
<protein>
    <submittedName>
        <fullName evidence="1">Uncharacterized protein</fullName>
    </submittedName>
</protein>
<gene>
    <name evidence="1" type="ORF">BpHYR1_039299</name>
</gene>
<dbReference type="EMBL" id="REGN01006437">
    <property type="protein sequence ID" value="RNA09579.1"/>
    <property type="molecule type" value="Genomic_DNA"/>
</dbReference>
<proteinExistence type="predicted"/>
<dbReference type="AlphaFoldDB" id="A0A3M7QE61"/>
<accession>A0A3M7QE61</accession>
<evidence type="ECO:0000313" key="2">
    <source>
        <dbReference type="Proteomes" id="UP000276133"/>
    </source>
</evidence>
<name>A0A3M7QE61_BRAPC</name>
<organism evidence="1 2">
    <name type="scientific">Brachionus plicatilis</name>
    <name type="common">Marine rotifer</name>
    <name type="synonym">Brachionus muelleri</name>
    <dbReference type="NCBI Taxonomy" id="10195"/>
    <lineage>
        <taxon>Eukaryota</taxon>
        <taxon>Metazoa</taxon>
        <taxon>Spiralia</taxon>
        <taxon>Gnathifera</taxon>
        <taxon>Rotifera</taxon>
        <taxon>Eurotatoria</taxon>
        <taxon>Monogononta</taxon>
        <taxon>Pseudotrocha</taxon>
        <taxon>Ploima</taxon>
        <taxon>Brachionidae</taxon>
        <taxon>Brachionus</taxon>
    </lineage>
</organism>
<evidence type="ECO:0000313" key="1">
    <source>
        <dbReference type="EMBL" id="RNA09579.1"/>
    </source>
</evidence>